<dbReference type="Gene3D" id="3.60.20.10">
    <property type="entry name" value="Glutamine Phosphoribosylpyrophosphate, subunit 1, domain 1"/>
    <property type="match status" value="1"/>
</dbReference>
<dbReference type="InterPro" id="IPR036485">
    <property type="entry name" value="Glu_synth_asu_C_sf"/>
</dbReference>
<organism evidence="2">
    <name type="scientific">Desulfomonile tiedjei</name>
    <dbReference type="NCBI Taxonomy" id="2358"/>
    <lineage>
        <taxon>Bacteria</taxon>
        <taxon>Pseudomonadati</taxon>
        <taxon>Thermodesulfobacteriota</taxon>
        <taxon>Desulfomonilia</taxon>
        <taxon>Desulfomonilales</taxon>
        <taxon>Desulfomonilaceae</taxon>
        <taxon>Desulfomonile</taxon>
    </lineage>
</organism>
<dbReference type="InterPro" id="IPR017932">
    <property type="entry name" value="GATase_2_dom"/>
</dbReference>
<feature type="domain" description="Glutamine amidotransferase type-2" evidence="1">
    <location>
        <begin position="34"/>
        <end position="416"/>
    </location>
</feature>
<dbReference type="SUPFAM" id="SSF69336">
    <property type="entry name" value="Alpha subunit of glutamate synthase, C-terminal domain"/>
    <property type="match status" value="1"/>
</dbReference>
<comment type="caution">
    <text evidence="2">The sequence shown here is derived from an EMBL/GenBank/DDBJ whole genome shotgun (WGS) entry which is preliminary data.</text>
</comment>
<dbReference type="SUPFAM" id="SSF56235">
    <property type="entry name" value="N-terminal nucleophile aminohydrolases (Ntn hydrolases)"/>
    <property type="match status" value="1"/>
</dbReference>
<protein>
    <submittedName>
        <fullName evidence="2">Glutamate synthase</fullName>
    </submittedName>
</protein>
<dbReference type="InterPro" id="IPR002489">
    <property type="entry name" value="Glu_synth_asu_C"/>
</dbReference>
<dbReference type="Pfam" id="PF01493">
    <property type="entry name" value="GXGXG"/>
    <property type="match status" value="1"/>
</dbReference>
<dbReference type="GO" id="GO:0016491">
    <property type="term" value="F:oxidoreductase activity"/>
    <property type="evidence" value="ECO:0007669"/>
    <property type="project" value="InterPro"/>
</dbReference>
<sequence>MARHFAQRIIEARRSEIDPSIWLRHVEKEEEGGCGVTGFASSVKVAGRHIFEPSRQMHNRGNGKGGGIAAVGMNPDMLGVSQDVLDTHYMLQIALLDETCLSELRQAYVDPFFHVAHETFLGHVSDYRDIEGLDVKPPEVWRAFVRVKPSVLEQFIRENRFQGMPERACEDEFVCRNSARLNKTFYHSLGEKRAFVVSHGRNLLILKIVGYAENVVKYYELEDFEAHVWIAHQRYPTRGRVWHPGGAHPFIGMNEALVHNGDFANYHATRSYLIQRGYEPLFMTDTEVAVMLFDLWNRVYGYPLEAILEALAPTGELDFDLLPPAKQALYDRIQSTHIHASPDGPWFFIIARHLPETHTFQLLGITDTAMLRPQVFSLYDGEVQIGLICSEKQAIDATLRSLARDDPRFSPVADKYWNARGGSSSDGGAFLFNVVPDGDGARRVECFNKFGQAVQVDQRRPYTALAPDAATRALSRPTLLEADRVLETGDPAEMFRFFKGLAKEADYPLLEQILERFAVKASTERSLQTPIIQCLTLILDRKFPLGDKKRSALAWMTTERLYRIFRSIPSISGAADIGYYRLIDFEARQFLRPPIAVERCLVVDASGFEPEGEDCDAVLLADAYRLGWRNFIVFDLRGQRFEGCGFGPLTSGVRIDLYGSSGDYVASGIDGLELHIHGNAQDQIGQIMKAGLLVIHGDVGQCFMYGAKGGKCFVLGNAAGRPLINAAGHPRVVINGTALDFLAESFMAGDPLNGGGFCIVNGLTMDDDGRISFLERPYPGSNLFSLASGGCIYIRDPKRTLVEDQLNGGEFQGLAQEDWNLILPYLQENERHFGISIRELLTVDGVERPPQDVYRKVRSVPLSVLTQLPETDDSVWAASHIQKASASGAAS</sequence>
<dbReference type="Pfam" id="PF13522">
    <property type="entry name" value="GATase_6"/>
    <property type="match status" value="1"/>
</dbReference>
<accession>A0A7C4EU74</accession>
<dbReference type="PANTHER" id="PTHR39673:SF5">
    <property type="entry name" value="TUNGSTEN-CONTAINING FORMYLMETHANOFURAN DEHYDROGENASE 2 SUBUNIT C"/>
    <property type="match status" value="1"/>
</dbReference>
<name>A0A7C4EU74_9BACT</name>
<evidence type="ECO:0000313" key="2">
    <source>
        <dbReference type="EMBL" id="HGH60433.1"/>
    </source>
</evidence>
<dbReference type="InterPro" id="IPR029055">
    <property type="entry name" value="Ntn_hydrolases_N"/>
</dbReference>
<dbReference type="AlphaFoldDB" id="A0A7C4EU74"/>
<dbReference type="EMBL" id="DTGT01000123">
    <property type="protein sequence ID" value="HGH60433.1"/>
    <property type="molecule type" value="Genomic_DNA"/>
</dbReference>
<reference evidence="2" key="1">
    <citation type="journal article" date="2020" name="mSystems">
        <title>Genome- and Community-Level Interaction Insights into Carbon Utilization and Element Cycling Functions of Hydrothermarchaeota in Hydrothermal Sediment.</title>
        <authorList>
            <person name="Zhou Z."/>
            <person name="Liu Y."/>
            <person name="Xu W."/>
            <person name="Pan J."/>
            <person name="Luo Z.H."/>
            <person name="Li M."/>
        </authorList>
    </citation>
    <scope>NUCLEOTIDE SEQUENCE [LARGE SCALE GENOMIC DNA]</scope>
    <source>
        <strain evidence="2">SpSt-769</strain>
    </source>
</reference>
<evidence type="ECO:0000259" key="1">
    <source>
        <dbReference type="PROSITE" id="PS51278"/>
    </source>
</evidence>
<dbReference type="PROSITE" id="PS51278">
    <property type="entry name" value="GATASE_TYPE_2"/>
    <property type="match status" value="1"/>
</dbReference>
<dbReference type="PANTHER" id="PTHR39673">
    <property type="entry name" value="TUNGSTEN FORMYLMETHANOFURAN DEHYDROGENASE, SUBUNIT C (FWDC)"/>
    <property type="match status" value="1"/>
</dbReference>
<dbReference type="Gene3D" id="2.160.20.60">
    <property type="entry name" value="Glutamate synthase, alpha subunit, C-terminal domain"/>
    <property type="match status" value="1"/>
</dbReference>
<gene>
    <name evidence="2" type="ORF">ENV54_03940</name>
</gene>
<proteinExistence type="predicted"/>